<evidence type="ECO:0000256" key="1">
    <source>
        <dbReference type="ARBA" id="ARBA00004141"/>
    </source>
</evidence>
<dbReference type="PANTHER" id="PTHR11972:SF41">
    <property type="entry name" value="FERRIC REDUCTION OXIDASE 2"/>
    <property type="match status" value="1"/>
</dbReference>
<evidence type="ECO:0000313" key="8">
    <source>
        <dbReference type="EMBL" id="KAK7295117.1"/>
    </source>
</evidence>
<dbReference type="SUPFAM" id="SSF63380">
    <property type="entry name" value="Riboflavin synthase domain-like"/>
    <property type="match status" value="1"/>
</dbReference>
<feature type="transmembrane region" description="Helical" evidence="6">
    <location>
        <begin position="558"/>
        <end position="582"/>
    </location>
</feature>
<evidence type="ECO:0000313" key="9">
    <source>
        <dbReference type="Proteomes" id="UP001359559"/>
    </source>
</evidence>
<evidence type="ECO:0000256" key="4">
    <source>
        <dbReference type="ARBA" id="ARBA00023002"/>
    </source>
</evidence>
<evidence type="ECO:0000259" key="7">
    <source>
        <dbReference type="PROSITE" id="PS51384"/>
    </source>
</evidence>
<feature type="transmembrane region" description="Helical" evidence="6">
    <location>
        <begin position="61"/>
        <end position="86"/>
    </location>
</feature>
<evidence type="ECO:0000256" key="5">
    <source>
        <dbReference type="ARBA" id="ARBA00023136"/>
    </source>
</evidence>
<keyword evidence="4" id="KW-0560">Oxidoreductase</keyword>
<dbReference type="GO" id="GO:0005886">
    <property type="term" value="C:plasma membrane"/>
    <property type="evidence" value="ECO:0007669"/>
    <property type="project" value="TreeGrafter"/>
</dbReference>
<dbReference type="Pfam" id="PF01794">
    <property type="entry name" value="Ferric_reduct"/>
    <property type="match status" value="1"/>
</dbReference>
<keyword evidence="9" id="KW-1185">Reference proteome</keyword>
<feature type="transmembrane region" description="Helical" evidence="6">
    <location>
        <begin position="602"/>
        <end position="622"/>
    </location>
</feature>
<protein>
    <recommendedName>
        <fullName evidence="7">FAD-binding FR-type domain-containing protein</fullName>
    </recommendedName>
</protein>
<accession>A0AAN9JAG8</accession>
<name>A0AAN9JAG8_CLITE</name>
<organism evidence="8 9">
    <name type="scientific">Clitoria ternatea</name>
    <name type="common">Butterfly pea</name>
    <dbReference type="NCBI Taxonomy" id="43366"/>
    <lineage>
        <taxon>Eukaryota</taxon>
        <taxon>Viridiplantae</taxon>
        <taxon>Streptophyta</taxon>
        <taxon>Embryophyta</taxon>
        <taxon>Tracheophyta</taxon>
        <taxon>Spermatophyta</taxon>
        <taxon>Magnoliopsida</taxon>
        <taxon>eudicotyledons</taxon>
        <taxon>Gunneridae</taxon>
        <taxon>Pentapetalae</taxon>
        <taxon>rosids</taxon>
        <taxon>fabids</taxon>
        <taxon>Fabales</taxon>
        <taxon>Fabaceae</taxon>
        <taxon>Papilionoideae</taxon>
        <taxon>50 kb inversion clade</taxon>
        <taxon>NPAAA clade</taxon>
        <taxon>indigoferoid/millettioid clade</taxon>
        <taxon>Phaseoleae</taxon>
        <taxon>Clitoria</taxon>
    </lineage>
</organism>
<dbReference type="SUPFAM" id="SSF52343">
    <property type="entry name" value="Ferredoxin reductase-like, C-terminal NADP-linked domain"/>
    <property type="match status" value="1"/>
</dbReference>
<keyword evidence="5 6" id="KW-0472">Membrane</keyword>
<proteinExistence type="predicted"/>
<dbReference type="InterPro" id="IPR013112">
    <property type="entry name" value="FAD-bd_8"/>
</dbReference>
<dbReference type="GO" id="GO:0000293">
    <property type="term" value="F:ferric-chelate reductase activity"/>
    <property type="evidence" value="ECO:0007669"/>
    <property type="project" value="TreeGrafter"/>
</dbReference>
<dbReference type="PROSITE" id="PS51384">
    <property type="entry name" value="FAD_FR"/>
    <property type="match status" value="1"/>
</dbReference>
<dbReference type="InterPro" id="IPR013130">
    <property type="entry name" value="Fe3_Rdtase_TM_dom"/>
</dbReference>
<dbReference type="CDD" id="cd06186">
    <property type="entry name" value="NOX_Duox_like_FAD_NADP"/>
    <property type="match status" value="1"/>
</dbReference>
<gene>
    <name evidence="8" type="ORF">RJT34_18021</name>
</gene>
<keyword evidence="3 6" id="KW-1133">Transmembrane helix</keyword>
<feature type="transmembrane region" description="Helical" evidence="6">
    <location>
        <begin position="171"/>
        <end position="190"/>
    </location>
</feature>
<comment type="subcellular location">
    <subcellularLocation>
        <location evidence="1">Membrane</location>
        <topology evidence="1">Multi-pass membrane protein</topology>
    </subcellularLocation>
</comment>
<feature type="transmembrane region" description="Helical" evidence="6">
    <location>
        <begin position="248"/>
        <end position="267"/>
    </location>
</feature>
<feature type="transmembrane region" description="Helical" evidence="6">
    <location>
        <begin position="20"/>
        <end position="40"/>
    </location>
</feature>
<dbReference type="InterPro" id="IPR013121">
    <property type="entry name" value="Fe_red_NAD-bd_6"/>
</dbReference>
<feature type="transmembrane region" description="Helical" evidence="6">
    <location>
        <begin position="287"/>
        <end position="320"/>
    </location>
</feature>
<feature type="domain" description="FAD-binding FR-type" evidence="7">
    <location>
        <begin position="324"/>
        <end position="429"/>
    </location>
</feature>
<dbReference type="AlphaFoldDB" id="A0AAN9JAG8"/>
<keyword evidence="2 6" id="KW-0812">Transmembrane</keyword>
<dbReference type="SFLD" id="SFLDG01168">
    <property type="entry name" value="Ferric_reductase_subgroup_(FRE"/>
    <property type="match status" value="1"/>
</dbReference>
<feature type="transmembrane region" description="Helical" evidence="6">
    <location>
        <begin position="210"/>
        <end position="236"/>
    </location>
</feature>
<evidence type="ECO:0000256" key="2">
    <source>
        <dbReference type="ARBA" id="ARBA00022692"/>
    </source>
</evidence>
<dbReference type="SFLD" id="SFLDS00052">
    <property type="entry name" value="Ferric_Reductase_Domain"/>
    <property type="match status" value="1"/>
</dbReference>
<comment type="caution">
    <text evidence="8">The sequence shown here is derived from an EMBL/GenBank/DDBJ whole genome shotgun (WGS) entry which is preliminary data.</text>
</comment>
<dbReference type="InterPro" id="IPR017938">
    <property type="entry name" value="Riboflavin_synthase-like_b-brl"/>
</dbReference>
<reference evidence="8 9" key="1">
    <citation type="submission" date="2024-01" db="EMBL/GenBank/DDBJ databases">
        <title>The genomes of 5 underutilized Papilionoideae crops provide insights into root nodulation and disease resistance.</title>
        <authorList>
            <person name="Yuan L."/>
        </authorList>
    </citation>
    <scope>NUCLEOTIDE SEQUENCE [LARGE SCALE GENOMIC DNA]</scope>
    <source>
        <strain evidence="8">LY-2023</strain>
        <tissue evidence="8">Leaf</tissue>
    </source>
</reference>
<dbReference type="InterPro" id="IPR039261">
    <property type="entry name" value="FNR_nucleotide-bd"/>
</dbReference>
<dbReference type="Pfam" id="PF08030">
    <property type="entry name" value="NAD_binding_6"/>
    <property type="match status" value="1"/>
</dbReference>
<dbReference type="Proteomes" id="UP001359559">
    <property type="component" value="Unassembled WGS sequence"/>
</dbReference>
<sequence>MDVEEVKKPPSKEKYMRVQSAIRLLVLVVFLGWIFIWIMAPTNIYKQKWEPRLQAKTVSIFGIQALLVYTSPILFIAVLGCVYVHIAKKVNGFSMESSDGKKREASIWKRPVLVRGPLGIVSGTELAFLFMFIVLLVWSFAMYLHNGFAKITHKSAAEHGLKVWEKKLGTAGVKLGIVGNICLAFLFFPVARGSSVLPLFGLTSESCIKYHIWLGHMVMTLFTAHGVCIIIYWAIADKLSKMLEWKKIGISYVAGELALVAGLFMWITTIPRIRRKVFELFFYTHYLYILFVVFFFFHVGMFHACTMLPGLYLFLVDRFLRFLQSKRRVRLVSARVLPCQTVELNFSKSHGLAYNPTSTIFINVPSISKLQWHPFTITSNSSLEPKMLSVVIKSEGTWSQKLYQMLSTPSGIDHLNVSVEGPYGPAQTNYLRSAHLGNPASLLVKYDKLVMVSGGSGITPFVSIIRELMYLSTTFRHRTPEVILICAFRNSSCLSMLDLILPKSGTSCDISSMKLRIEAYITRKTEPKLDSQIHLQQIWFKINTKDVPISAIFGPKNWLWLCAIISSSFIFFLILIGNITRYFIFPIDHNSNKIFSHPLRSFLNMLVMCVSIATVASAAFLWNKKQNDKEAEQIKTNEGDKELESFPQQSIFQATNVHYGVRPDLRSKELACSFNGLEIQQRKELTLLYSFFPLHFAGLLLELTGSNVGVFASGPKMMRQEVATICSSELARNLHFESFSFSW</sequence>
<dbReference type="InterPro" id="IPR050369">
    <property type="entry name" value="RBOH/FRE"/>
</dbReference>
<evidence type="ECO:0000256" key="3">
    <source>
        <dbReference type="ARBA" id="ARBA00022989"/>
    </source>
</evidence>
<dbReference type="Pfam" id="PF08022">
    <property type="entry name" value="FAD_binding_8"/>
    <property type="match status" value="1"/>
</dbReference>
<feature type="transmembrane region" description="Helical" evidence="6">
    <location>
        <begin position="126"/>
        <end position="144"/>
    </location>
</feature>
<dbReference type="EMBL" id="JAYKXN010000004">
    <property type="protein sequence ID" value="KAK7295117.1"/>
    <property type="molecule type" value="Genomic_DNA"/>
</dbReference>
<evidence type="ECO:0000256" key="6">
    <source>
        <dbReference type="SAM" id="Phobius"/>
    </source>
</evidence>
<dbReference type="InterPro" id="IPR017927">
    <property type="entry name" value="FAD-bd_FR_type"/>
</dbReference>
<dbReference type="PANTHER" id="PTHR11972">
    <property type="entry name" value="NADPH OXIDASE"/>
    <property type="match status" value="1"/>
</dbReference>
<dbReference type="Gene3D" id="3.40.50.80">
    <property type="entry name" value="Nucleotide-binding domain of ferredoxin-NADP reductase (FNR) module"/>
    <property type="match status" value="1"/>
</dbReference>